<dbReference type="Pfam" id="PF10513">
    <property type="entry name" value="EPL1"/>
    <property type="match status" value="1"/>
</dbReference>
<dbReference type="GO" id="GO:0005634">
    <property type="term" value="C:nucleus"/>
    <property type="evidence" value="ECO:0007669"/>
    <property type="project" value="UniProtKB-SubCell"/>
</dbReference>
<dbReference type="GO" id="GO:0006357">
    <property type="term" value="P:regulation of transcription by RNA polymerase II"/>
    <property type="evidence" value="ECO:0007669"/>
    <property type="project" value="InterPro"/>
</dbReference>
<feature type="compositionally biased region" description="Low complexity" evidence="7">
    <location>
        <begin position="1955"/>
        <end position="1984"/>
    </location>
</feature>
<feature type="compositionally biased region" description="Low complexity" evidence="7">
    <location>
        <begin position="1002"/>
        <end position="1015"/>
    </location>
</feature>
<evidence type="ECO:0000313" key="10">
    <source>
        <dbReference type="Proteomes" id="UP000075903"/>
    </source>
</evidence>
<dbReference type="InterPro" id="IPR019542">
    <property type="entry name" value="Enhancer_polycomb-like_N"/>
</dbReference>
<name>A0A182V4X6_ANOME</name>
<feature type="compositionally biased region" description="Gly residues" evidence="7">
    <location>
        <begin position="1985"/>
        <end position="2000"/>
    </location>
</feature>
<sequence>MSKLSFRARALDPSKPMPIYLAEELPDLPEYSAINRAVPQMPSGMEKEEESEHHLQRAICTGLIIPTPEVYDSTDSEFYDKYYPPDYKLPKQLIHMQPLNLEQDIPDYDMDSADEVWVTSHEKKLDLDPLKFEIMMDRLEKSSGQTVVTLNEAKALLKQDDEVSIAVYDYWLNKRLKMQHPLILYVKTENRGNMTPNNPYLAFRRRTEKMQTRKNRKNDESSYEKMLKLRRDLSRAVTLLDMIKRREKLKREQLHLSIEIYEKRYQAQDFHGHLLSEFTSNATRVSRPAFAPIYSNQYAPLAGGQGVNAVGTGAGTYASSSQYGGAGGSSGTNKRDNESLSSRKEKRQYKKRKQKLQKDRGLSSGGAGSGSGGVPGGRGDAAGGSSSGSGLGNSASHHHLHPQQQLHYHGSMVGGIGGRGVDGTVSGGLGTDHHHHLHGTGDHAVSSDDEELANLQGTSPEEEYAYAFRRSKHSQYHRPRADGYGNWPWTSREENGSADPRFRFTLTSLRYPRPRCIGFARRRLGRGGRVIIDRIATDFDDLWSRLDYTIVESETIASLTANEPAKTREEQQKEDANNEPIVVPIGRRQMERTVSMSSNCSNTSSSAGVVVSLKPPRLLPGTTTAIAVNHHQHHQPLVNGTDEPGAATNGTPGTIVSRRKLILKQEHPALRDYESDGGEIQFLASIGLMNKTESQESAEGAAFASTKRRLRFDSEEKDEQGESVVAREQQQQSGVCDERTLSGVPNSDSIVIKSENDTEPLVSTVGGWGGSVVVKQEEPEVMEDHQKTGAASGGGVPMAEDFEQLIDSVNSRNNARNRFNVTTVAVSSNSISSTSNVERVTTTTSPTTATVGGQSQEQQQQTVGSSASRQQGPGGSPSRLHDATREDIDAVYKDLLNDIQSNWLHFRPKTPEPSQDDLLTLDGEDDLMEQCLGLTDRNRITLELQALDEQLPATIFSTTASSSSSSTKGSLGSSLFRTTPYALDNLIEPHPLSLDGEGDGSGAKAATTAGASTSSIEVKLETSGSSSGENNLSVPSELNLSLNESSEDNEKMLDNILQECAIDDPKQLHQTSNFWNGILDDGMLNSLDTGPKEEDEPMPEDPDTSESNLLAFSTAKIGYHSDLVGYGRPAGAADRRTSKSKRRKMLKRCSYLVGSSYFAVKSLPKEEIFQPLLDADGQPIVLGDGELLDALGPGGDQCDLQDVDEAMDADTAVGVEAMEIKMEEEASLAAAANELAETSTPMALGPGEQHVVKIEPPDELVASSERSEATLLGSTPTAVQFLPHNTTLVAPDGTTIKMEPFNHISSMAARSSTPDGAPAGRAVPTGSTTLIPATIVVSQPSSTGGNSSMFSTTGGSVPAVVSVALQQGGLHQLVHTSSAPSMAPGTTMLVMQSIPSNNSAGSVPSTPSASVAGTPTSFLLSTSGNTNAMGAASSIAGSILVQTSASSSLANAVQSSSASSSSAASLLSNSTPIVVTVPPASSSGMSSVTAGGGTQPMSVVMPTSGTNTVVSIAAPIVVSSASVSSLGQSIANAQSASIIGNSTVVSSNSVTSGVNTATALNSYIVQHNSTPIMISHQQMQQLANSGGANIMTVGGQQVVTTKQHHGETFVLTHATGKKQINGPSDGSKNATTSAVTMQNINHTKFHALLGQKLGAKANDSAHQKQLDFLRKAALVTTATGNNAAPKMIVKTANHGQQLLAVTAVSSAGGMTVHHPQTASQQQQQQQQQQYNVIHQNSLNSPITIVSAQSSGQGQANKIILNSSHLLQQTGGVPLNHGKLQLTTVHQGQQQGGGAGGQVGTVNSDGQLVTLDPSGQGQGIGGVKQADKNRVSLYNIKGRTPMIVTNQKLLNLLPPAQQQKLANIAMQQTHQQLLLNQAGHGGSTTILSKGQMIQRVPVSIRTLTQSHQQQTNLADMVVVNNPNSIKFIQAAASAAAAAVAAGGGGGGNVVNNNSSSSTAGTLATSRVNSNTTSVASSTTMNASSDGGTGGGAGSSSGGGAGSSSSSSTSNCVQVATLSTSTANVNSSGGGTLTNSSSSSNSVASAATSTAVTAASGAAGGGSTTVVVGNANSNGGAGGNASAGNTNSTASINITNR</sequence>
<feature type="compositionally biased region" description="Low complexity" evidence="7">
    <location>
        <begin position="826"/>
        <end position="866"/>
    </location>
</feature>
<keyword evidence="4 6" id="KW-0804">Transcription</keyword>
<keyword evidence="10" id="KW-1185">Reference proteome</keyword>
<evidence type="ECO:0000256" key="7">
    <source>
        <dbReference type="SAM" id="MobiDB-lite"/>
    </source>
</evidence>
<feature type="region of interest" description="Disordered" evidence="7">
    <location>
        <begin position="988"/>
        <end position="1035"/>
    </location>
</feature>
<dbReference type="GO" id="GO:0035267">
    <property type="term" value="C:NuA4 histone acetyltransferase complex"/>
    <property type="evidence" value="ECO:0007669"/>
    <property type="project" value="InterPro"/>
</dbReference>
<proteinExistence type="inferred from homology"/>
<feature type="compositionally biased region" description="Low complexity" evidence="7">
    <location>
        <begin position="402"/>
        <end position="411"/>
    </location>
</feature>
<feature type="region of interest" description="Disordered" evidence="7">
    <location>
        <begin position="1955"/>
        <end position="2007"/>
    </location>
</feature>
<evidence type="ECO:0000256" key="2">
    <source>
        <dbReference type="ARBA" id="ARBA00008035"/>
    </source>
</evidence>
<feature type="region of interest" description="Disordered" evidence="7">
    <location>
        <begin position="697"/>
        <end position="734"/>
    </location>
</feature>
<feature type="compositionally biased region" description="Low complexity" evidence="7">
    <location>
        <begin position="2080"/>
        <end position="2095"/>
    </location>
</feature>
<keyword evidence="5 6" id="KW-0539">Nucleus</keyword>
<dbReference type="VEuPathDB" id="VectorBase:AMEM21_009245"/>
<evidence type="ECO:0000259" key="8">
    <source>
        <dbReference type="Pfam" id="PF10513"/>
    </source>
</evidence>
<feature type="region of interest" description="Disordered" evidence="7">
    <location>
        <begin position="826"/>
        <end position="884"/>
    </location>
</feature>
<feature type="region of interest" description="Disordered" evidence="7">
    <location>
        <begin position="2072"/>
        <end position="2095"/>
    </location>
</feature>
<dbReference type="VEuPathDB" id="VectorBase:AMEM008910"/>
<evidence type="ECO:0000313" key="9">
    <source>
        <dbReference type="EnsemblMetazoa" id="AMEM008910-PA"/>
    </source>
</evidence>
<dbReference type="InterPro" id="IPR024943">
    <property type="entry name" value="Enhancer_polycomb"/>
</dbReference>
<dbReference type="Proteomes" id="UP000075903">
    <property type="component" value="Unassembled WGS sequence"/>
</dbReference>
<protein>
    <recommendedName>
        <fullName evidence="6">Enhancer of polycomb-like protein</fullName>
    </recommendedName>
</protein>
<feature type="compositionally biased region" description="Gly residues" evidence="7">
    <location>
        <begin position="412"/>
        <end position="430"/>
    </location>
</feature>
<dbReference type="EnsemblMetazoa" id="AMEM008910-RA">
    <property type="protein sequence ID" value="AMEM008910-PA"/>
    <property type="gene ID" value="AMEM008910"/>
</dbReference>
<feature type="compositionally biased region" description="Gly residues" evidence="7">
    <location>
        <begin position="363"/>
        <end position="391"/>
    </location>
</feature>
<evidence type="ECO:0000256" key="1">
    <source>
        <dbReference type="ARBA" id="ARBA00004123"/>
    </source>
</evidence>
<evidence type="ECO:0000256" key="3">
    <source>
        <dbReference type="ARBA" id="ARBA00023015"/>
    </source>
</evidence>
<organism evidence="9 10">
    <name type="scientific">Anopheles merus</name>
    <name type="common">Mosquito</name>
    <dbReference type="NCBI Taxonomy" id="30066"/>
    <lineage>
        <taxon>Eukaryota</taxon>
        <taxon>Metazoa</taxon>
        <taxon>Ecdysozoa</taxon>
        <taxon>Arthropoda</taxon>
        <taxon>Hexapoda</taxon>
        <taxon>Insecta</taxon>
        <taxon>Pterygota</taxon>
        <taxon>Neoptera</taxon>
        <taxon>Endopterygota</taxon>
        <taxon>Diptera</taxon>
        <taxon>Nematocera</taxon>
        <taxon>Culicoidea</taxon>
        <taxon>Culicidae</taxon>
        <taxon>Anophelinae</taxon>
        <taxon>Anopheles</taxon>
    </lineage>
</organism>
<feature type="compositionally biased region" description="Acidic residues" evidence="7">
    <location>
        <begin position="1093"/>
        <end position="1104"/>
    </location>
</feature>
<evidence type="ECO:0000256" key="6">
    <source>
        <dbReference type="RuleBase" id="RU361124"/>
    </source>
</evidence>
<accession>A0A182V4X6</accession>
<evidence type="ECO:0000256" key="4">
    <source>
        <dbReference type="ARBA" id="ARBA00023163"/>
    </source>
</evidence>
<comment type="subcellular location">
    <subcellularLocation>
        <location evidence="1 6">Nucleus</location>
    </subcellularLocation>
</comment>
<feature type="domain" description="Enhancer of polycomb-like N-terminal" evidence="8">
    <location>
        <begin position="7"/>
        <end position="141"/>
    </location>
</feature>
<reference evidence="9" key="1">
    <citation type="submission" date="2020-05" db="UniProtKB">
        <authorList>
            <consortium name="EnsemblMetazoa"/>
        </authorList>
    </citation>
    <scope>IDENTIFICATION</scope>
    <source>
        <strain evidence="9">MAF</strain>
    </source>
</reference>
<feature type="compositionally biased region" description="Basic and acidic residues" evidence="7">
    <location>
        <begin position="333"/>
        <end position="343"/>
    </location>
</feature>
<feature type="compositionally biased region" description="Basic residues" evidence="7">
    <location>
        <begin position="344"/>
        <end position="355"/>
    </location>
</feature>
<evidence type="ECO:0000256" key="5">
    <source>
        <dbReference type="ARBA" id="ARBA00023242"/>
    </source>
</evidence>
<feature type="region of interest" description="Disordered" evidence="7">
    <location>
        <begin position="321"/>
        <end position="449"/>
    </location>
</feature>
<dbReference type="STRING" id="30066.A0A182V4X6"/>
<feature type="region of interest" description="Disordered" evidence="7">
    <location>
        <begin position="1086"/>
        <end position="1105"/>
    </location>
</feature>
<comment type="similarity">
    <text evidence="2 6">Belongs to the enhancer of polycomb family.</text>
</comment>
<keyword evidence="3 6" id="KW-0805">Transcription regulation</keyword>
<dbReference type="PANTHER" id="PTHR14898">
    <property type="entry name" value="ENHANCER OF POLYCOMB"/>
    <property type="match status" value="1"/>
</dbReference>